<dbReference type="RefSeq" id="WP_230742873.1">
    <property type="nucleotide sequence ID" value="NZ_PGCK01000012.1"/>
</dbReference>
<dbReference type="InterPro" id="IPR035069">
    <property type="entry name" value="TTHA1013/TTHA0281-like"/>
</dbReference>
<dbReference type="AlphaFoldDB" id="A0AAP2W5W5"/>
<comment type="caution">
    <text evidence="1">The sequence shown here is derived from an EMBL/GenBank/DDBJ whole genome shotgun (WGS) entry which is preliminary data.</text>
</comment>
<name>A0AAP2W5W5_9EURY</name>
<gene>
    <name evidence="1" type="ORF">CUJ83_13485</name>
</gene>
<sequence length="69" mass="7904">MEVRIRVYRGEKYLCAEGMDADIFTQGKNLEELMHNIIEAIECYYDVSIKDVTIITEYKAGTFAETASC</sequence>
<reference evidence="1 2" key="1">
    <citation type="submission" date="2017-11" db="EMBL/GenBank/DDBJ databases">
        <title>Isolation and Characterization of Family Methanocellaceae Species from Potential Methane Hydrate Area Offshore Southwestern Taiwan.</title>
        <authorList>
            <person name="Zhang W.-L."/>
            <person name="Chen W.-C."/>
            <person name="Lai M.-C."/>
            <person name="Chen S.-C."/>
        </authorList>
    </citation>
    <scope>NUCLEOTIDE SEQUENCE [LARGE SCALE GENOMIC DNA]</scope>
    <source>
        <strain evidence="1 2">CWC-04</strain>
    </source>
</reference>
<dbReference type="Proteomes" id="UP001320159">
    <property type="component" value="Unassembled WGS sequence"/>
</dbReference>
<accession>A0AAP2W5W5</accession>
<dbReference type="SUPFAM" id="SSF143100">
    <property type="entry name" value="TTHA1013/TTHA0281-like"/>
    <property type="match status" value="1"/>
</dbReference>
<evidence type="ECO:0000313" key="2">
    <source>
        <dbReference type="Proteomes" id="UP001320159"/>
    </source>
</evidence>
<keyword evidence="2" id="KW-1185">Reference proteome</keyword>
<evidence type="ECO:0000313" key="1">
    <source>
        <dbReference type="EMBL" id="MCD1296010.1"/>
    </source>
</evidence>
<dbReference type="Gene3D" id="3.30.160.250">
    <property type="match status" value="1"/>
</dbReference>
<protein>
    <submittedName>
        <fullName evidence="1">HicB family protein</fullName>
    </submittedName>
</protein>
<organism evidence="1 2">
    <name type="scientific">Methanooceanicella nereidis</name>
    <dbReference type="NCBI Taxonomy" id="2052831"/>
    <lineage>
        <taxon>Archaea</taxon>
        <taxon>Methanobacteriati</taxon>
        <taxon>Methanobacteriota</taxon>
        <taxon>Stenosarchaea group</taxon>
        <taxon>Methanomicrobia</taxon>
        <taxon>Methanocellales</taxon>
        <taxon>Methanocellaceae</taxon>
        <taxon>Methanooceanicella</taxon>
    </lineage>
</organism>
<proteinExistence type="predicted"/>
<dbReference type="EMBL" id="PGCK01000012">
    <property type="protein sequence ID" value="MCD1296010.1"/>
    <property type="molecule type" value="Genomic_DNA"/>
</dbReference>